<dbReference type="Gene3D" id="1.25.10.10">
    <property type="entry name" value="Leucine-rich Repeat Variant"/>
    <property type="match status" value="1"/>
</dbReference>
<evidence type="ECO:0000313" key="5">
    <source>
        <dbReference type="EMBL" id="KAJ8907789.1"/>
    </source>
</evidence>
<dbReference type="SUPFAM" id="SSF48371">
    <property type="entry name" value="ARM repeat"/>
    <property type="match status" value="2"/>
</dbReference>
<feature type="compositionally biased region" description="Basic and acidic residues" evidence="1">
    <location>
        <begin position="755"/>
        <end position="764"/>
    </location>
</feature>
<feature type="region of interest" description="Disordered" evidence="1">
    <location>
        <begin position="2598"/>
        <end position="2649"/>
    </location>
</feature>
<keyword evidence="6" id="KW-1185">Reference proteome</keyword>
<feature type="region of interest" description="Disordered" evidence="1">
    <location>
        <begin position="732"/>
        <end position="764"/>
    </location>
</feature>
<reference evidence="5 6" key="1">
    <citation type="journal article" date="2023" name="Nat. Commun.">
        <title>Origin of minicircular mitochondrial genomes in red algae.</title>
        <authorList>
            <person name="Lee Y."/>
            <person name="Cho C.H."/>
            <person name="Lee Y.M."/>
            <person name="Park S.I."/>
            <person name="Yang J.H."/>
            <person name="West J.A."/>
            <person name="Bhattacharya D."/>
            <person name="Yoon H.S."/>
        </authorList>
    </citation>
    <scope>NUCLEOTIDE SEQUENCE [LARGE SCALE GENOMIC DNA]</scope>
    <source>
        <strain evidence="5 6">CCMP1338</strain>
        <tissue evidence="5">Whole cell</tissue>
    </source>
</reference>
<gene>
    <name evidence="5" type="ORF">NDN08_007893</name>
</gene>
<feature type="compositionally biased region" description="Polar residues" evidence="1">
    <location>
        <begin position="2637"/>
        <end position="2649"/>
    </location>
</feature>
<dbReference type="InterPro" id="IPR016024">
    <property type="entry name" value="ARM-type_fold"/>
</dbReference>
<feature type="compositionally biased region" description="Basic residues" evidence="1">
    <location>
        <begin position="2625"/>
        <end position="2634"/>
    </location>
</feature>
<dbReference type="InterPro" id="IPR046523">
    <property type="entry name" value="UTP20_dom"/>
</dbReference>
<feature type="region of interest" description="Disordered" evidence="1">
    <location>
        <begin position="2441"/>
        <end position="2467"/>
    </location>
</feature>
<name>A0AAV8UYU5_9RHOD</name>
<comment type="caution">
    <text evidence="5">The sequence shown here is derived from an EMBL/GenBank/DDBJ whole genome shotgun (WGS) entry which is preliminary data.</text>
</comment>
<dbReference type="GO" id="GO:0032040">
    <property type="term" value="C:small-subunit processome"/>
    <property type="evidence" value="ECO:0007669"/>
    <property type="project" value="TreeGrafter"/>
</dbReference>
<dbReference type="Proteomes" id="UP001157974">
    <property type="component" value="Unassembled WGS sequence"/>
</dbReference>
<dbReference type="EMBL" id="JAMWBK010000002">
    <property type="protein sequence ID" value="KAJ8907789.1"/>
    <property type="molecule type" value="Genomic_DNA"/>
</dbReference>
<dbReference type="PANTHER" id="PTHR17695">
    <property type="entry name" value="SMALL SUBUNIT PROCESSOME COMPONENT 20 HOMOLOG"/>
    <property type="match status" value="1"/>
</dbReference>
<feature type="compositionally biased region" description="Basic residues" evidence="1">
    <location>
        <begin position="2604"/>
        <end position="2617"/>
    </location>
</feature>
<evidence type="ECO:0008006" key="7">
    <source>
        <dbReference type="Google" id="ProtNLM"/>
    </source>
</evidence>
<feature type="domain" description="U3 small nucleolar RNA-associated protein 20 N-terminal" evidence="2">
    <location>
        <begin position="876"/>
        <end position="1435"/>
    </location>
</feature>
<evidence type="ECO:0000259" key="2">
    <source>
        <dbReference type="Pfam" id="PF07539"/>
    </source>
</evidence>
<protein>
    <recommendedName>
        <fullName evidence="7">HEAT repeat-containing protein 1</fullName>
    </recommendedName>
</protein>
<sequence>MANISVKSFDEKAGRYKFLTLKERLDRVNVRPAAQSAVITGGTDDDTSWTHFKETLDRWRELDLSSGYRIFFRSVQPLSLSLPVLYFNRKKVLKRLCDEIRSPGTKSIPALCELVAALARDLGAAEFMPSFGDVVATFSAVLHAPNDGTRESVFWDPTKVVRPVFDAVGRVSRLFARWMIKNAKGAFESLSLLLNSEDERLRLLTAESSIGYLLRKCRDREEISPVLELVFQSAAATLCIFEGMRGAKSQLTFIAPTLLEVALDISAENLDRFSILWNAMSKLAEHVQSKTDAAPITEVLVASTTLALNSVRDHPSMSPGALPPRLFLVRQWLSYRAGKLVTMEESDIFVKHLVQYVREYEGSSLEPAIYVVEALGTLLRWHVAMYLLCARTVSAAVAEQRISWKLGYRFVYLTREFMPVEPLVGVALECAKLHSNAFAGEATAINEKRDGQPWRAPIHILRSILQERSDTDSTVSKSSIEWTSIVQKAIQSGDQEQLKSALEVCCFVTLSNGLELLSKAVDHRGSTDLKALSLKAMARQGHSDDEKLCKSALKLLRSAPSNSNVLEACICFNVSKFIEAEDVLNLVYLNMLNDDRGVLLSTLRLLMNTYEGDRKILFELCYEVETSEMGPAAIDNTKHLVSRLQMLVDRGLDPREVEFLACFSLATMKSRFTPPWKEASSLWCKCYTKLAEESWRHMETLLNKSLQSKLNSGQLSVHGHGAENAENHGIDVTSTKADSSSTPFRKRKTMVDVPSEPKKMKREQKEAAPLLVEFQVLGTQIETIAYWKTVEQEAEDGTEALALHLQLLKTLDGDGTALKDHSRHFLREVFLRTSVRGDFIARSTADKLLLAQVRLVEKLGGLRVCKQYEMEDPGLEQEIRDSILRTIKRTPAELQTAAVRALLASRSHLDSAKGLLLSLCGDQSFRESITLLSSSFAELVNGSEVFRSELIQVLVRILFGKVNQKKEAQKQRRKVCLRFMAENFLPGDIASYMELGLEPVASQGDEFVAKLSTLAASGNRALGFDIDGSVAVMMGVLNSTFGVVQELGVYLDEVLWDRVANTVGLICTFAYERSCENEQHNPYRKDLRTQSIKAMAEILRKNPRAGAPGLVDHLLGITEDGVRRLQVSGERAPALLLLLSSMSEDPKLLQESILKRPFAARSVFALLESDTTNPESASKVLDFCLRVLSLRDEDSANYFKEVINGLTSFLEKRAKDLGEAKALNKWLPSITLAIEGVGELCTRIEEPELAGQLLKSLVPFISIVGRNERISDKEISILNQAVVSVGKLLLKLDCNYEAEKSVILSKFSMMFSREWIEKSKITDDHLCEVFRRFSRDDLKAIADILQAMSAVEELLDESADYGKRLGAYNAVINSLKDSEGLGIDLDGVRIGEDALMPILHRCALGSVSDDPTTRGTAGLLLSTFGQKYCGTGAEGRHIVSQLIDLLQEKSLRMKTTDQRREPVRVLGEVVRSPMIADLRENGYQPLETNGMRLENQIKFAMSLSPLARSDDPEVDFFENAAHIQRYRRARSIRRAMEFVNDGSIPGQIGIKYLHPLALRMTFEDDATRRELPGQRDNDNEIANACASLAGAVAKKLSWTSYRAAVTKVIRMMKSAADDPKKAATISQVLVSMLDGYHFEAYTPVHDEPSEGNDDDNLENSQPGEKPLASKATPVGTYLTDNLIPSLLSEIIVEERGGGVEFLNAPMASAIAHLMAKLKASEMEPILPTLISPLSSAFRSRLNNVRDSARNALGKSALALGTRYLSYILGEMKTTLDEGFRRHVLTYSVHYILNNVHQELSSSSWMDSDVVKLAGGIFLDELLGQIAEQRDAKTSSTAFKEAKTSKGYDAFEIITCSMDFDVGAPIVFTACKDRLEKATSSRVVHILEEILHRCVVGMASNPEMKIESAFRFIYKVLEEFVPRCEVDPGKKLGKGKGQTTDRDEKEILGQKVEATAMVRNAHVLVEFALKLLSQLHVKGRFTESEENLSMLEPIIKMLPGSLETKYDSLTHTALRTAQRFMRMDLESREEVAETVLTTAVRVVARHGLRHSTAGEDLYQSSLRACTAVLSELKKEEESRDYAERKIKALLGIAISSFETDSMECKTASIAFIRAVINRRVQLPEVYDAADLIASNAIKAHSSVIRTQGIALSMSFLLNYPLSNRRLKQHVNFFITNLSYEHPEGRQSAINAVKGVIEKFPQSYIEKELQFLMVPISAHLCDDDKQCRGSARAALVALLGRLDAHSKEASLVGTMIRKWINSPSAELRRTGTGALAAAAEVDALPVNILGELITLVCQSLDHVRDEDWEEAYSALYAIEKVVTSGVGRPLACSEEAVLVWKLVCGNVEEDGWLLHPHGWIRLISSRLLGHHLARVGTPEEAIARPANTVFSAPNDGIVREVLRTLCSQLEVAQLSLKLAEQAVKNILYLSSVVRLSPELGAKKAEASVPKSTPAENSEEHSPEAEDTEPGLNRGWRWLIRRLCGLSSRAGDASSLRRASGMKLITSIVKSCERSDLAGLEIPLVSIVFQVTEAHPVPETGFPGDDADAVAAMPQITEDLKGALIEKLGASEFFELSSSVRDRHSLRKVERKRKQKMLAVSNPEIKAKRRMKRNVQKKQKRKEETQKRILRKGKARVSRGSFSLNHDNQSEI</sequence>
<feature type="region of interest" description="Disordered" evidence="1">
    <location>
        <begin position="1642"/>
        <end position="1671"/>
    </location>
</feature>
<dbReference type="Pfam" id="PF23099">
    <property type="entry name" value="UTP20_C"/>
    <property type="match status" value="1"/>
</dbReference>
<dbReference type="Pfam" id="PF07539">
    <property type="entry name" value="UTP20_N"/>
    <property type="match status" value="1"/>
</dbReference>
<dbReference type="PANTHER" id="PTHR17695:SF11">
    <property type="entry name" value="SMALL SUBUNIT PROCESSOME COMPONENT 20 HOMOLOG"/>
    <property type="match status" value="1"/>
</dbReference>
<dbReference type="InterPro" id="IPR057525">
    <property type="entry name" value="UTP20_C"/>
</dbReference>
<dbReference type="InterPro" id="IPR052575">
    <property type="entry name" value="SSU_processome_comp_20"/>
</dbReference>
<accession>A0AAV8UYU5</accession>
<evidence type="ECO:0000259" key="4">
    <source>
        <dbReference type="Pfam" id="PF23099"/>
    </source>
</evidence>
<organism evidence="5 6">
    <name type="scientific">Rhodosorus marinus</name>
    <dbReference type="NCBI Taxonomy" id="101924"/>
    <lineage>
        <taxon>Eukaryota</taxon>
        <taxon>Rhodophyta</taxon>
        <taxon>Stylonematophyceae</taxon>
        <taxon>Stylonematales</taxon>
        <taxon>Stylonemataceae</taxon>
        <taxon>Rhodosorus</taxon>
    </lineage>
</organism>
<feature type="compositionally biased region" description="Polar residues" evidence="1">
    <location>
        <begin position="732"/>
        <end position="743"/>
    </location>
</feature>
<feature type="domain" description="U3 small nucleolar RNA-associated protein 20" evidence="3">
    <location>
        <begin position="1701"/>
        <end position="1915"/>
    </location>
</feature>
<evidence type="ECO:0000313" key="6">
    <source>
        <dbReference type="Proteomes" id="UP001157974"/>
    </source>
</evidence>
<dbReference type="InterPro" id="IPR011989">
    <property type="entry name" value="ARM-like"/>
</dbReference>
<proteinExistence type="predicted"/>
<feature type="domain" description="U3 small nucleolar RNA-associated protein 20 C-terminal" evidence="4">
    <location>
        <begin position="2358"/>
        <end position="2622"/>
    </location>
</feature>
<evidence type="ECO:0000259" key="3">
    <source>
        <dbReference type="Pfam" id="PF20416"/>
    </source>
</evidence>
<dbReference type="GO" id="GO:0030686">
    <property type="term" value="C:90S preribosome"/>
    <property type="evidence" value="ECO:0007669"/>
    <property type="project" value="TreeGrafter"/>
</dbReference>
<dbReference type="InterPro" id="IPR011430">
    <property type="entry name" value="UTP20_N"/>
</dbReference>
<dbReference type="Pfam" id="PF20416">
    <property type="entry name" value="UTP20"/>
    <property type="match status" value="1"/>
</dbReference>
<evidence type="ECO:0000256" key="1">
    <source>
        <dbReference type="SAM" id="MobiDB-lite"/>
    </source>
</evidence>